<dbReference type="SMART" id="SM00311">
    <property type="entry name" value="PWI"/>
    <property type="match status" value="1"/>
</dbReference>
<dbReference type="SUPFAM" id="SSF101233">
    <property type="entry name" value="PWI domain"/>
    <property type="match status" value="1"/>
</dbReference>
<feature type="compositionally biased region" description="Basic and acidic residues" evidence="2">
    <location>
        <begin position="199"/>
        <end position="227"/>
    </location>
</feature>
<organism evidence="4 5">
    <name type="scientific">Nyssa sinensis</name>
    <dbReference type="NCBI Taxonomy" id="561372"/>
    <lineage>
        <taxon>Eukaryota</taxon>
        <taxon>Viridiplantae</taxon>
        <taxon>Streptophyta</taxon>
        <taxon>Embryophyta</taxon>
        <taxon>Tracheophyta</taxon>
        <taxon>Spermatophyta</taxon>
        <taxon>Magnoliopsida</taxon>
        <taxon>eudicotyledons</taxon>
        <taxon>Gunneridae</taxon>
        <taxon>Pentapetalae</taxon>
        <taxon>asterids</taxon>
        <taxon>Cornales</taxon>
        <taxon>Nyssaceae</taxon>
        <taxon>Nyssa</taxon>
    </lineage>
</organism>
<dbReference type="InterPro" id="IPR002483">
    <property type="entry name" value="PWI_dom"/>
</dbReference>
<dbReference type="FunFam" id="1.20.1390.10:FF:000008">
    <property type="entry name" value="RNA Binding Motif protein homolog"/>
    <property type="match status" value="1"/>
</dbReference>
<name>A0A5J5AI53_9ASTE</name>
<feature type="compositionally biased region" description="Basic and acidic residues" evidence="2">
    <location>
        <begin position="37"/>
        <end position="59"/>
    </location>
</feature>
<dbReference type="EMBL" id="CM018044">
    <property type="protein sequence ID" value="KAA8529562.1"/>
    <property type="molecule type" value="Genomic_DNA"/>
</dbReference>
<evidence type="ECO:0000256" key="2">
    <source>
        <dbReference type="SAM" id="MobiDB-lite"/>
    </source>
</evidence>
<evidence type="ECO:0000313" key="5">
    <source>
        <dbReference type="Proteomes" id="UP000325577"/>
    </source>
</evidence>
<reference evidence="4 5" key="1">
    <citation type="submission" date="2019-09" db="EMBL/GenBank/DDBJ databases">
        <title>A chromosome-level genome assembly of the Chinese tupelo Nyssa sinensis.</title>
        <authorList>
            <person name="Yang X."/>
            <person name="Kang M."/>
            <person name="Yang Y."/>
            <person name="Xiong H."/>
            <person name="Wang M."/>
            <person name="Zhang Z."/>
            <person name="Wang Z."/>
            <person name="Wu H."/>
            <person name="Ma T."/>
            <person name="Liu J."/>
            <person name="Xi Z."/>
        </authorList>
    </citation>
    <scope>NUCLEOTIDE SEQUENCE [LARGE SCALE GENOMIC DNA]</scope>
    <source>
        <strain evidence="4">J267</strain>
        <tissue evidence="4">Leaf</tissue>
    </source>
</reference>
<keyword evidence="1" id="KW-0507">mRNA processing</keyword>
<dbReference type="Gene3D" id="1.20.1390.10">
    <property type="entry name" value="PWI domain"/>
    <property type="match status" value="1"/>
</dbReference>
<dbReference type="Pfam" id="PF01480">
    <property type="entry name" value="PWI"/>
    <property type="match status" value="1"/>
</dbReference>
<sequence length="615" mass="72189">MRRVNLRCPLWRTQRKMSMIRGTKRIMKLANFGMVTDQDREADREALEKLKGMLEERLKTKPLPPPPPPPPPPAQTAVDGSGNSYSELPAKSKDGDSDVDIMRSDGAEDKNDDEMTSESKPTSEHDRPETSSPERSRRYDRRSRDRERDLRRDKERELERYEREREQERARRERDREMKNRDDERRYKLLVKDWESLERDKERKRKLDKEREKEREYKRRWEIMDQEHESDDGDTKKRKHKSSGSEERRRRLREKEEDLADRLKEEEEIAKAKRRAEEQQRQEQEEKEALKFTSGHDVTNGSDEAVSPDETNVEIKDKAIEQTSDGDSGHGNHIDGILQNGTGDEAVMGSTAASDMRQSGNAPARKLGFGLVGSGKRTAVPSVFHEEEDAHKEKKMRPLVPIDYSTEELQAIRPAVSGAPSPNLVAAAEFAKRISGVTPKEERPDAEKERSRHSHDRSSQRDRERNDEDSNRTRDENRKETYDRDRDWENSLDKMKTPDNQKLLDAKQLIDMIPKTKEELFSYEINWAIYDKNELQDRMRPWISKKIMEFLGEEETSLVDYIVSTTREHVKASEMLERMQLILDDEAEMFVLKMWRMLIFEIKKIETGLALRSKH</sequence>
<dbReference type="InterPro" id="IPR053294">
    <property type="entry name" value="RBM_PWI_domain"/>
</dbReference>
<dbReference type="AlphaFoldDB" id="A0A5J5AI53"/>
<feature type="compositionally biased region" description="Polar residues" evidence="2">
    <location>
        <begin position="351"/>
        <end position="361"/>
    </location>
</feature>
<accession>A0A5J5AI53</accession>
<evidence type="ECO:0000256" key="1">
    <source>
        <dbReference type="ARBA" id="ARBA00022664"/>
    </source>
</evidence>
<dbReference type="PANTHER" id="PTHR47334:SF2">
    <property type="entry name" value="RNA-BINDING MOTIF PROTEIN 25"/>
    <property type="match status" value="1"/>
</dbReference>
<feature type="compositionally biased region" description="Basic and acidic residues" evidence="2">
    <location>
        <begin position="243"/>
        <end position="290"/>
    </location>
</feature>
<dbReference type="PROSITE" id="PS51025">
    <property type="entry name" value="PWI"/>
    <property type="match status" value="1"/>
</dbReference>
<dbReference type="PANTHER" id="PTHR47334">
    <property type="entry name" value="SPLICING FACTOR PWI DOMAIN-CONTAINING PROTEIN / RNA RECOGNITION MOTIF (RRM)-CONTAINING PROTEIN"/>
    <property type="match status" value="1"/>
</dbReference>
<dbReference type="InterPro" id="IPR036483">
    <property type="entry name" value="PWI_dom_sf"/>
</dbReference>
<feature type="compositionally biased region" description="Basic and acidic residues" evidence="2">
    <location>
        <begin position="90"/>
        <end position="109"/>
    </location>
</feature>
<protein>
    <recommendedName>
        <fullName evidence="3">PWI domain-containing protein</fullName>
    </recommendedName>
</protein>
<feature type="region of interest" description="Disordered" evidence="2">
    <location>
        <begin position="435"/>
        <end position="484"/>
    </location>
</feature>
<evidence type="ECO:0000313" key="4">
    <source>
        <dbReference type="EMBL" id="KAA8529562.1"/>
    </source>
</evidence>
<feature type="compositionally biased region" description="Basic and acidic residues" evidence="2">
    <location>
        <begin position="121"/>
        <end position="182"/>
    </location>
</feature>
<dbReference type="Proteomes" id="UP000325577">
    <property type="component" value="Linkage Group LG20"/>
</dbReference>
<proteinExistence type="predicted"/>
<feature type="region of interest" description="Disordered" evidence="2">
    <location>
        <begin position="37"/>
        <end position="182"/>
    </location>
</feature>
<evidence type="ECO:0000259" key="3">
    <source>
        <dbReference type="PROSITE" id="PS51025"/>
    </source>
</evidence>
<gene>
    <name evidence="4" type="ORF">F0562_033639</name>
</gene>
<feature type="domain" description="PWI" evidence="3">
    <location>
        <begin position="518"/>
        <end position="615"/>
    </location>
</feature>
<dbReference type="OrthoDB" id="6275295at2759"/>
<feature type="compositionally biased region" description="Pro residues" evidence="2">
    <location>
        <begin position="62"/>
        <end position="74"/>
    </location>
</feature>
<feature type="region of interest" description="Disordered" evidence="2">
    <location>
        <begin position="199"/>
        <end position="361"/>
    </location>
</feature>
<dbReference type="GO" id="GO:0006397">
    <property type="term" value="P:mRNA processing"/>
    <property type="evidence" value="ECO:0007669"/>
    <property type="project" value="UniProtKB-KW"/>
</dbReference>
<keyword evidence="5" id="KW-1185">Reference proteome</keyword>
<feature type="compositionally biased region" description="Basic and acidic residues" evidence="2">
    <location>
        <begin position="439"/>
        <end position="484"/>
    </location>
</feature>